<reference evidence="2 3" key="1">
    <citation type="submission" date="2019-09" db="EMBL/GenBank/DDBJ databases">
        <title>Phylogenetic characterization of a novel taxon of the genus Bifidobacterium: Bifidobacterium choloepi sp. nov.</title>
        <authorList>
            <person name="Modesto M."/>
            <person name="Satti M."/>
        </authorList>
    </citation>
    <scope>NUCLEOTIDE SEQUENCE [LARGE SCALE GENOMIC DNA]</scope>
    <source>
        <strain evidence="2 3">BRDM6</strain>
    </source>
</reference>
<dbReference type="RefSeq" id="WP_163227963.1">
    <property type="nucleotide sequence ID" value="NZ_VYSG01000003.1"/>
</dbReference>
<keyword evidence="1" id="KW-1133">Transmembrane helix</keyword>
<gene>
    <name evidence="2" type="ORF">F6S87_07135</name>
</gene>
<evidence type="ECO:0000313" key="2">
    <source>
        <dbReference type="EMBL" id="NEG70368.1"/>
    </source>
</evidence>
<feature type="transmembrane region" description="Helical" evidence="1">
    <location>
        <begin position="49"/>
        <end position="70"/>
    </location>
</feature>
<keyword evidence="1" id="KW-0812">Transmembrane</keyword>
<evidence type="ECO:0000313" key="3">
    <source>
        <dbReference type="Proteomes" id="UP000469292"/>
    </source>
</evidence>
<feature type="transmembrane region" description="Helical" evidence="1">
    <location>
        <begin position="12"/>
        <end position="37"/>
    </location>
</feature>
<dbReference type="Proteomes" id="UP000469292">
    <property type="component" value="Unassembled WGS sequence"/>
</dbReference>
<comment type="caution">
    <text evidence="2">The sequence shown here is derived from an EMBL/GenBank/DDBJ whole genome shotgun (WGS) entry which is preliminary data.</text>
</comment>
<feature type="transmembrane region" description="Helical" evidence="1">
    <location>
        <begin position="269"/>
        <end position="286"/>
    </location>
</feature>
<keyword evidence="1" id="KW-0472">Membrane</keyword>
<organism evidence="2 3">
    <name type="scientific">Bifidobacterium choloepi</name>
    <dbReference type="NCBI Taxonomy" id="2614131"/>
    <lineage>
        <taxon>Bacteria</taxon>
        <taxon>Bacillati</taxon>
        <taxon>Actinomycetota</taxon>
        <taxon>Actinomycetes</taxon>
        <taxon>Bifidobacteriales</taxon>
        <taxon>Bifidobacteriaceae</taxon>
        <taxon>Bifidobacterium</taxon>
    </lineage>
</organism>
<proteinExistence type="predicted"/>
<accession>A0A6I5N0D8</accession>
<name>A0A6I5N0D8_9BIFI</name>
<sequence length="442" mass="47834">MLDTLFQFVTMVIPKSGIVVGALSLTLNLVLFAVIVIRDPNQTVRSLQLLRWIGICYVPLLAFGMVTFTLGMISSGVEPLKLAQVIIVVASPLAIVATTRRLPEVDHAERRNSLPKPGARAIRATQRAFQLVAVALLIVNAYGLLQYFMGVSNVTVEGLTTTYGQAIEQKTIGYSSSGDTAKKIPSTFQSGTYFGIFCVLGMGLMLIWRPMLSRSARWKVIRVAAIIAALVGLLLCGARAVLLPFAVAGIAILLGRIRVWPSRTLRRNFVALLIGGGLLVLYLLVFQQEIISSFVSRNIVETLNDSTASGRTGQWSGLWSRFRDLSLSDMIIVLLLGNGSHYNLGSEGLPALLVQMGLPATLAFLGLFAAPIVHFFRRPVTRPMAWCLGVVLATFCVDLAFDYPPNIMLVFMAVGLALAGQRCGLLMESVSHRAVVALGATD</sequence>
<feature type="transmembrane region" description="Helical" evidence="1">
    <location>
        <begin position="128"/>
        <end position="149"/>
    </location>
</feature>
<dbReference type="EMBL" id="VYSG01000003">
    <property type="protein sequence ID" value="NEG70368.1"/>
    <property type="molecule type" value="Genomic_DNA"/>
</dbReference>
<dbReference type="PANTHER" id="PTHR37422:SF13">
    <property type="entry name" value="LIPOPOLYSACCHARIDE BIOSYNTHESIS PROTEIN PA4999-RELATED"/>
    <property type="match status" value="1"/>
</dbReference>
<feature type="transmembrane region" description="Helical" evidence="1">
    <location>
        <begin position="193"/>
        <end position="212"/>
    </location>
</feature>
<evidence type="ECO:0008006" key="4">
    <source>
        <dbReference type="Google" id="ProtNLM"/>
    </source>
</evidence>
<dbReference type="AlphaFoldDB" id="A0A6I5N0D8"/>
<feature type="transmembrane region" description="Helical" evidence="1">
    <location>
        <begin position="356"/>
        <end position="376"/>
    </location>
</feature>
<feature type="transmembrane region" description="Helical" evidence="1">
    <location>
        <begin position="407"/>
        <end position="425"/>
    </location>
</feature>
<evidence type="ECO:0000256" key="1">
    <source>
        <dbReference type="SAM" id="Phobius"/>
    </source>
</evidence>
<dbReference type="InterPro" id="IPR051533">
    <property type="entry name" value="WaaL-like"/>
</dbReference>
<dbReference type="PANTHER" id="PTHR37422">
    <property type="entry name" value="TEICHURONIC ACID BIOSYNTHESIS PROTEIN TUAE"/>
    <property type="match status" value="1"/>
</dbReference>
<feature type="transmembrane region" description="Helical" evidence="1">
    <location>
        <begin position="82"/>
        <end position="102"/>
    </location>
</feature>
<keyword evidence="3" id="KW-1185">Reference proteome</keyword>
<feature type="transmembrane region" description="Helical" evidence="1">
    <location>
        <begin position="224"/>
        <end position="257"/>
    </location>
</feature>
<feature type="transmembrane region" description="Helical" evidence="1">
    <location>
        <begin position="383"/>
        <end position="401"/>
    </location>
</feature>
<protein>
    <recommendedName>
        <fullName evidence="4">O-antigen ligase family protein</fullName>
    </recommendedName>
</protein>